<dbReference type="InterPro" id="IPR050578">
    <property type="entry name" value="MARVEL-CKLF_proteins"/>
</dbReference>
<dbReference type="Proteomes" id="UP001107558">
    <property type="component" value="Chromosome 2"/>
</dbReference>
<feature type="transmembrane region" description="Helical" evidence="6">
    <location>
        <begin position="107"/>
        <end position="129"/>
    </location>
</feature>
<reference evidence="8" key="1">
    <citation type="submission" date="2021-03" db="EMBL/GenBank/DDBJ databases">
        <title>Chromosome level genome of the anhydrobiotic midge Polypedilum vanderplanki.</title>
        <authorList>
            <person name="Yoshida Y."/>
            <person name="Kikawada T."/>
            <person name="Gusev O."/>
        </authorList>
    </citation>
    <scope>NUCLEOTIDE SEQUENCE</scope>
    <source>
        <strain evidence="8">NIAS01</strain>
        <tissue evidence="8">Whole body or cell culture</tissue>
    </source>
</reference>
<accession>A0A9J6C8C7</accession>
<dbReference type="EMBL" id="JADBJN010000002">
    <property type="protein sequence ID" value="KAG5678290.1"/>
    <property type="molecule type" value="Genomic_DNA"/>
</dbReference>
<dbReference type="PROSITE" id="PS51225">
    <property type="entry name" value="MARVEL"/>
    <property type="match status" value="1"/>
</dbReference>
<dbReference type="GO" id="GO:0016020">
    <property type="term" value="C:membrane"/>
    <property type="evidence" value="ECO:0007669"/>
    <property type="project" value="UniProtKB-SubCell"/>
</dbReference>
<keyword evidence="4 5" id="KW-0472">Membrane</keyword>
<evidence type="ECO:0000256" key="3">
    <source>
        <dbReference type="ARBA" id="ARBA00022989"/>
    </source>
</evidence>
<evidence type="ECO:0000313" key="8">
    <source>
        <dbReference type="EMBL" id="KAG5678290.1"/>
    </source>
</evidence>
<dbReference type="InterPro" id="IPR008253">
    <property type="entry name" value="Marvel"/>
</dbReference>
<feature type="domain" description="MARVEL" evidence="7">
    <location>
        <begin position="36"/>
        <end position="165"/>
    </location>
</feature>
<dbReference type="PANTHER" id="PTHR22776:SF97">
    <property type="entry name" value="RE01453P"/>
    <property type="match status" value="1"/>
</dbReference>
<comment type="caution">
    <text evidence="8">The sequence shown here is derived from an EMBL/GenBank/DDBJ whole genome shotgun (WGS) entry which is preliminary data.</text>
</comment>
<dbReference type="PANTHER" id="PTHR22776">
    <property type="entry name" value="MARVEL-CONTAINING POTENTIAL LIPID RAFT-ASSOCIATED PROTEIN"/>
    <property type="match status" value="1"/>
</dbReference>
<feature type="transmembrane region" description="Helical" evidence="6">
    <location>
        <begin position="46"/>
        <end position="64"/>
    </location>
</feature>
<evidence type="ECO:0000256" key="5">
    <source>
        <dbReference type="PROSITE-ProRule" id="PRU00581"/>
    </source>
</evidence>
<organism evidence="8 9">
    <name type="scientific">Polypedilum vanderplanki</name>
    <name type="common">Sleeping chironomid midge</name>
    <dbReference type="NCBI Taxonomy" id="319348"/>
    <lineage>
        <taxon>Eukaryota</taxon>
        <taxon>Metazoa</taxon>
        <taxon>Ecdysozoa</taxon>
        <taxon>Arthropoda</taxon>
        <taxon>Hexapoda</taxon>
        <taxon>Insecta</taxon>
        <taxon>Pterygota</taxon>
        <taxon>Neoptera</taxon>
        <taxon>Endopterygota</taxon>
        <taxon>Diptera</taxon>
        <taxon>Nematocera</taxon>
        <taxon>Chironomoidea</taxon>
        <taxon>Chironomidae</taxon>
        <taxon>Chironominae</taxon>
        <taxon>Polypedilum</taxon>
        <taxon>Polypedilum</taxon>
    </lineage>
</organism>
<keyword evidence="2 5" id="KW-0812">Transmembrane</keyword>
<evidence type="ECO:0000256" key="4">
    <source>
        <dbReference type="ARBA" id="ARBA00023136"/>
    </source>
</evidence>
<proteinExistence type="predicted"/>
<evidence type="ECO:0000256" key="2">
    <source>
        <dbReference type="ARBA" id="ARBA00022692"/>
    </source>
</evidence>
<sequence>MSETVISLNQSSSHRAGSTNNYDAADLRWIQFNFNYFKHTDGVLKLAQLILAIICMILASPAFLSGTHFFLFAIVLTFICTILWSVAHFLGIRDVLNLPINWSLSEFVNFFIASTLLFLASIVQLITWFGRSERVTGRNIAAGFVGIIDMIAYALSAYFLYLQYKFSKST</sequence>
<protein>
    <recommendedName>
        <fullName evidence="7">MARVEL domain-containing protein</fullName>
    </recommendedName>
</protein>
<evidence type="ECO:0000259" key="7">
    <source>
        <dbReference type="PROSITE" id="PS51225"/>
    </source>
</evidence>
<comment type="subcellular location">
    <subcellularLocation>
        <location evidence="1">Membrane</location>
        <topology evidence="1">Multi-pass membrane protein</topology>
    </subcellularLocation>
</comment>
<gene>
    <name evidence="8" type="ORF">PVAND_007977</name>
</gene>
<evidence type="ECO:0000256" key="6">
    <source>
        <dbReference type="SAM" id="Phobius"/>
    </source>
</evidence>
<feature type="transmembrane region" description="Helical" evidence="6">
    <location>
        <begin position="141"/>
        <end position="161"/>
    </location>
</feature>
<feature type="transmembrane region" description="Helical" evidence="6">
    <location>
        <begin position="69"/>
        <end position="87"/>
    </location>
</feature>
<keyword evidence="9" id="KW-1185">Reference proteome</keyword>
<dbReference type="AlphaFoldDB" id="A0A9J6C8C7"/>
<dbReference type="OrthoDB" id="6258237at2759"/>
<evidence type="ECO:0000256" key="1">
    <source>
        <dbReference type="ARBA" id="ARBA00004141"/>
    </source>
</evidence>
<keyword evidence="3 6" id="KW-1133">Transmembrane helix</keyword>
<name>A0A9J6C8C7_POLVA</name>
<dbReference type="Pfam" id="PF01284">
    <property type="entry name" value="MARVEL"/>
    <property type="match status" value="1"/>
</dbReference>
<evidence type="ECO:0000313" key="9">
    <source>
        <dbReference type="Proteomes" id="UP001107558"/>
    </source>
</evidence>